<evidence type="ECO:0000313" key="4">
    <source>
        <dbReference type="Proteomes" id="UP000002296"/>
    </source>
</evidence>
<dbReference type="GeneID" id="3534620"/>
<protein>
    <submittedName>
        <fullName evidence="3">Trans-sialidase, putative</fullName>
    </submittedName>
</protein>
<dbReference type="Pfam" id="PF11052">
    <property type="entry name" value="Tr-sialidase_C"/>
    <property type="match status" value="1"/>
</dbReference>
<sequence>NGIQGSVYVDGQRVCESVQSNWENTESKGISHFYIGGDGGNAENTGGDEGVSVSVTNVLLYNRPLSSEEIAGLAKNKINIPKPVAARTPSPAVSRPKRSSESLAGGATGVGTARHFAANGDGSTVCGSGLLPLLLLLGLWGFAAL</sequence>
<evidence type="ECO:0000313" key="3">
    <source>
        <dbReference type="EMBL" id="EAN83154.1"/>
    </source>
</evidence>
<dbReference type="InterPro" id="IPR055239">
    <property type="entry name" value="TS_C"/>
</dbReference>
<proteinExistence type="predicted"/>
<gene>
    <name evidence="3" type="ORF">Tc00.1047053508099.50</name>
</gene>
<feature type="non-terminal residue" evidence="3">
    <location>
        <position position="1"/>
    </location>
</feature>
<dbReference type="EMBL" id="AAHK01002159">
    <property type="protein sequence ID" value="EAN83154.1"/>
    <property type="molecule type" value="Genomic_DNA"/>
</dbReference>
<dbReference type="InParanoid" id="Q4CS99"/>
<dbReference type="PaxDb" id="353153-Q4CS99"/>
<dbReference type="Proteomes" id="UP000002296">
    <property type="component" value="Unassembled WGS sequence"/>
</dbReference>
<comment type="caution">
    <text evidence="3">The sequence shown here is derived from an EMBL/GenBank/DDBJ whole genome shotgun (WGS) entry which is preliminary data.</text>
</comment>
<dbReference type="PRINTS" id="PR01803">
    <property type="entry name" value="TCSIALIDASE"/>
</dbReference>
<dbReference type="InterPro" id="IPR008377">
    <property type="entry name" value="Sialidase_trypan"/>
</dbReference>
<dbReference type="InterPro" id="IPR013320">
    <property type="entry name" value="ConA-like_dom_sf"/>
</dbReference>
<dbReference type="Gene3D" id="2.60.120.200">
    <property type="match status" value="1"/>
</dbReference>
<reference evidence="3 4" key="1">
    <citation type="journal article" date="2005" name="Science">
        <title>The genome sequence of Trypanosoma cruzi, etiologic agent of Chagas disease.</title>
        <authorList>
            <person name="El-Sayed N.M."/>
            <person name="Myler P.J."/>
            <person name="Bartholomeu D.C."/>
            <person name="Nilsson D."/>
            <person name="Aggarwal G."/>
            <person name="Tran A.N."/>
            <person name="Ghedin E."/>
            <person name="Worthey E.A."/>
            <person name="Delcher A.L."/>
            <person name="Blandin G."/>
            <person name="Westenberger S.J."/>
            <person name="Caler E."/>
            <person name="Cerqueira G.C."/>
            <person name="Branche C."/>
            <person name="Haas B."/>
            <person name="Anupama A."/>
            <person name="Arner E."/>
            <person name="Aslund L."/>
            <person name="Attipoe P."/>
            <person name="Bontempi E."/>
            <person name="Bringaud F."/>
            <person name="Burton P."/>
            <person name="Cadag E."/>
            <person name="Campbell D.A."/>
            <person name="Carrington M."/>
            <person name="Crabtree J."/>
            <person name="Darban H."/>
            <person name="da Silveira J.F."/>
            <person name="de Jong P."/>
            <person name="Edwards K."/>
            <person name="Englund P.T."/>
            <person name="Fazelina G."/>
            <person name="Feldblyum T."/>
            <person name="Ferella M."/>
            <person name="Frasch A.C."/>
            <person name="Gull K."/>
            <person name="Horn D."/>
            <person name="Hou L."/>
            <person name="Huang Y."/>
            <person name="Kindlund E."/>
            <person name="Klingbeil M."/>
            <person name="Kluge S."/>
            <person name="Koo H."/>
            <person name="Lacerda D."/>
            <person name="Levin M.J."/>
            <person name="Lorenzi H."/>
            <person name="Louie T."/>
            <person name="Machado C.R."/>
            <person name="McCulloch R."/>
            <person name="McKenna A."/>
            <person name="Mizuno Y."/>
            <person name="Mottram J.C."/>
            <person name="Nelson S."/>
            <person name="Ochaya S."/>
            <person name="Osoegawa K."/>
            <person name="Pai G."/>
            <person name="Parsons M."/>
            <person name="Pentony M."/>
            <person name="Pettersson U."/>
            <person name="Pop M."/>
            <person name="Ramirez J.L."/>
            <person name="Rinta J."/>
            <person name="Robertson L."/>
            <person name="Salzberg S.L."/>
            <person name="Sanchez D.O."/>
            <person name="Seyler A."/>
            <person name="Sharma R."/>
            <person name="Shetty J."/>
            <person name="Simpson A.J."/>
            <person name="Sisk E."/>
            <person name="Tammi M.T."/>
            <person name="Tarleton R."/>
            <person name="Teixeira S."/>
            <person name="Van Aken S."/>
            <person name="Vogt C."/>
            <person name="Ward P.N."/>
            <person name="Wickstead B."/>
            <person name="Wortman J."/>
            <person name="White O."/>
            <person name="Fraser C.M."/>
            <person name="Stuart K.D."/>
            <person name="Andersson B."/>
        </authorList>
    </citation>
    <scope>NUCLEOTIDE SEQUENCE [LARGE SCALE GENOMIC DNA]</scope>
    <source>
        <strain evidence="3 4">CL Brener</strain>
    </source>
</reference>
<accession>Q4CS99</accession>
<feature type="domain" description="Trans-sialidase C-terminal" evidence="2">
    <location>
        <begin position="2"/>
        <end position="67"/>
    </location>
</feature>
<evidence type="ECO:0000259" key="2">
    <source>
        <dbReference type="Pfam" id="PF22925"/>
    </source>
</evidence>
<evidence type="ECO:0000256" key="1">
    <source>
        <dbReference type="SAM" id="MobiDB-lite"/>
    </source>
</evidence>
<dbReference type="Pfam" id="PF22925">
    <property type="entry name" value="TS_C"/>
    <property type="match status" value="1"/>
</dbReference>
<dbReference type="RefSeq" id="XP_805005.1">
    <property type="nucleotide sequence ID" value="XM_799912.1"/>
</dbReference>
<dbReference type="SUPFAM" id="SSF49899">
    <property type="entry name" value="Concanavalin A-like lectins/glucanases"/>
    <property type="match status" value="1"/>
</dbReference>
<name>Q4CS99_TRYCC</name>
<keyword evidence="4" id="KW-1185">Reference proteome</keyword>
<dbReference type="GO" id="GO:0004308">
    <property type="term" value="F:exo-alpha-sialidase activity"/>
    <property type="evidence" value="ECO:0007669"/>
    <property type="project" value="InterPro"/>
</dbReference>
<feature type="region of interest" description="Disordered" evidence="1">
    <location>
        <begin position="85"/>
        <end position="106"/>
    </location>
</feature>
<organism evidence="3 4">
    <name type="scientific">Trypanosoma cruzi (strain CL Brener)</name>
    <dbReference type="NCBI Taxonomy" id="353153"/>
    <lineage>
        <taxon>Eukaryota</taxon>
        <taxon>Discoba</taxon>
        <taxon>Euglenozoa</taxon>
        <taxon>Kinetoplastea</taxon>
        <taxon>Metakinetoplastina</taxon>
        <taxon>Trypanosomatida</taxon>
        <taxon>Trypanosomatidae</taxon>
        <taxon>Trypanosoma</taxon>
        <taxon>Schizotrypanum</taxon>
    </lineage>
</organism>
<dbReference type="AlphaFoldDB" id="Q4CS99"/>
<dbReference type="KEGG" id="tcr:508099.50"/>
<dbReference type="InterPro" id="IPR021287">
    <property type="entry name" value="Trans-sialidase_CS"/>
</dbReference>